<evidence type="ECO:0000313" key="4">
    <source>
        <dbReference type="Proteomes" id="UP001498398"/>
    </source>
</evidence>
<dbReference type="InterPro" id="IPR007111">
    <property type="entry name" value="NACHT_NTPase"/>
</dbReference>
<organism evidence="3 4">
    <name type="scientific">Marasmiellus scandens</name>
    <dbReference type="NCBI Taxonomy" id="2682957"/>
    <lineage>
        <taxon>Eukaryota</taxon>
        <taxon>Fungi</taxon>
        <taxon>Dikarya</taxon>
        <taxon>Basidiomycota</taxon>
        <taxon>Agaricomycotina</taxon>
        <taxon>Agaricomycetes</taxon>
        <taxon>Agaricomycetidae</taxon>
        <taxon>Agaricales</taxon>
        <taxon>Marasmiineae</taxon>
        <taxon>Omphalotaceae</taxon>
        <taxon>Marasmiellus</taxon>
    </lineage>
</organism>
<proteinExistence type="predicted"/>
<gene>
    <name evidence="3" type="ORF">VKT23_016921</name>
</gene>
<dbReference type="SUPFAM" id="SSF52540">
    <property type="entry name" value="P-loop containing nucleoside triphosphate hydrolases"/>
    <property type="match status" value="1"/>
</dbReference>
<evidence type="ECO:0000256" key="1">
    <source>
        <dbReference type="ARBA" id="ARBA00022737"/>
    </source>
</evidence>
<comment type="caution">
    <text evidence="3">The sequence shown here is derived from an EMBL/GenBank/DDBJ whole genome shotgun (WGS) entry which is preliminary data.</text>
</comment>
<protein>
    <recommendedName>
        <fullName evidence="2">NACHT domain-containing protein</fullName>
    </recommendedName>
</protein>
<sequence>MSENHIPTAPSVNCHTHSIFPGLRQPEITSYGGNVFSGAHNFTAVHPTFTNVAGNLTVNNYGENISSEQREQGLKDDVSPEQKKQEFKEIIQWLKPSDPSQNCNEYREKQKITTTGMWFLGGEKYKEWKKTANSMMWVQGEMGCGKSVLVSAIIQDLKEPELNKADTTVAYYFFDFRNASKQSVKDLVISLLIQLASSEGMASAAHSILKKLYDEHKAGMNEAGLKDLRNALLKVISLPPWNHTMIIIDALDEMKGEDIFQTFLDLMQHLHDAEFSYLHVLITSRPLIPIASPLRELCSKTLGVIMVDKKDVDADVETFLDYILNKHHAFQNSGSTLKNQIKKALLENANGM</sequence>
<dbReference type="PROSITE" id="PS50837">
    <property type="entry name" value="NACHT"/>
    <property type="match status" value="1"/>
</dbReference>
<evidence type="ECO:0000313" key="3">
    <source>
        <dbReference type="EMBL" id="KAK7440572.1"/>
    </source>
</evidence>
<dbReference type="Gene3D" id="3.40.50.300">
    <property type="entry name" value="P-loop containing nucleotide triphosphate hydrolases"/>
    <property type="match status" value="1"/>
</dbReference>
<feature type="domain" description="NACHT" evidence="2">
    <location>
        <begin position="134"/>
        <end position="286"/>
    </location>
</feature>
<dbReference type="Pfam" id="PF24883">
    <property type="entry name" value="NPHP3_N"/>
    <property type="match status" value="1"/>
</dbReference>
<dbReference type="InterPro" id="IPR056884">
    <property type="entry name" value="NPHP3-like_N"/>
</dbReference>
<dbReference type="InterPro" id="IPR027417">
    <property type="entry name" value="P-loop_NTPase"/>
</dbReference>
<reference evidence="3 4" key="1">
    <citation type="submission" date="2024-01" db="EMBL/GenBank/DDBJ databases">
        <title>A draft genome for the cacao thread blight pathogen Marasmiellus scandens.</title>
        <authorList>
            <person name="Baruah I.K."/>
            <person name="Leung J."/>
            <person name="Bukari Y."/>
            <person name="Amoako-Attah I."/>
            <person name="Meinhardt L.W."/>
            <person name="Bailey B.A."/>
            <person name="Cohen S.P."/>
        </authorList>
    </citation>
    <scope>NUCLEOTIDE SEQUENCE [LARGE SCALE GENOMIC DNA]</scope>
    <source>
        <strain evidence="3 4">GH-19</strain>
    </source>
</reference>
<dbReference type="PANTHER" id="PTHR10039:SF16">
    <property type="entry name" value="GPI INOSITOL-DEACYLASE"/>
    <property type="match status" value="1"/>
</dbReference>
<dbReference type="Proteomes" id="UP001498398">
    <property type="component" value="Unassembled WGS sequence"/>
</dbReference>
<keyword evidence="4" id="KW-1185">Reference proteome</keyword>
<keyword evidence="1" id="KW-0677">Repeat</keyword>
<dbReference type="PANTHER" id="PTHR10039">
    <property type="entry name" value="AMELOGENIN"/>
    <property type="match status" value="1"/>
</dbReference>
<accession>A0ABR1IWB5</accession>
<name>A0ABR1IWB5_9AGAR</name>
<dbReference type="EMBL" id="JBANRG010000067">
    <property type="protein sequence ID" value="KAK7440572.1"/>
    <property type="molecule type" value="Genomic_DNA"/>
</dbReference>
<evidence type="ECO:0000259" key="2">
    <source>
        <dbReference type="PROSITE" id="PS50837"/>
    </source>
</evidence>